<dbReference type="Proteomes" id="UP001232148">
    <property type="component" value="Unassembled WGS sequence"/>
</dbReference>
<keyword evidence="7" id="KW-0418">Kinase</keyword>
<evidence type="ECO:0000256" key="10">
    <source>
        <dbReference type="ARBA" id="ARBA00023277"/>
    </source>
</evidence>
<dbReference type="GO" id="GO:0005524">
    <property type="term" value="F:ATP binding"/>
    <property type="evidence" value="ECO:0007669"/>
    <property type="project" value="UniProtKB-UniRule"/>
</dbReference>
<keyword evidence="10" id="KW-0119">Carbohydrate metabolism</keyword>
<keyword evidence="4" id="KW-0723">Serine/threonine-protein kinase</keyword>
<gene>
    <name evidence="16" type="ORF">LX32DRAFT_578672</name>
</gene>
<dbReference type="GO" id="GO:0005634">
    <property type="term" value="C:nucleus"/>
    <property type="evidence" value="ECO:0007669"/>
    <property type="project" value="UniProtKB-SubCell"/>
</dbReference>
<name>A0AAD9HU71_9PEZI</name>
<dbReference type="PROSITE" id="PS50011">
    <property type="entry name" value="PROTEIN_KINASE_DOM"/>
    <property type="match status" value="1"/>
</dbReference>
<dbReference type="FunFam" id="3.30.200.20:FF:000236">
    <property type="entry name" value="Non-specific serine/threonine protein kinase"/>
    <property type="match status" value="1"/>
</dbReference>
<comment type="catalytic activity">
    <reaction evidence="11">
        <text>L-threonyl-[protein] + ATP = O-phospho-L-threonyl-[protein] + ADP + H(+)</text>
        <dbReference type="Rhea" id="RHEA:46608"/>
        <dbReference type="Rhea" id="RHEA-COMP:11060"/>
        <dbReference type="Rhea" id="RHEA-COMP:11605"/>
        <dbReference type="ChEBI" id="CHEBI:15378"/>
        <dbReference type="ChEBI" id="CHEBI:30013"/>
        <dbReference type="ChEBI" id="CHEBI:30616"/>
        <dbReference type="ChEBI" id="CHEBI:61977"/>
        <dbReference type="ChEBI" id="CHEBI:456216"/>
        <dbReference type="EC" id="2.7.11.1"/>
    </reaction>
</comment>
<dbReference type="Gene3D" id="1.10.8.10">
    <property type="entry name" value="DNA helicase RuvA subunit, C-terminal domain"/>
    <property type="match status" value="1"/>
</dbReference>
<feature type="region of interest" description="Disordered" evidence="14">
    <location>
        <begin position="432"/>
        <end position="460"/>
    </location>
</feature>
<dbReference type="CDD" id="cd14079">
    <property type="entry name" value="STKc_AMPK_alpha"/>
    <property type="match status" value="1"/>
</dbReference>
<dbReference type="InterPro" id="IPR032270">
    <property type="entry name" value="AMPK_C"/>
</dbReference>
<evidence type="ECO:0000256" key="5">
    <source>
        <dbReference type="ARBA" id="ARBA00022679"/>
    </source>
</evidence>
<dbReference type="SUPFAM" id="SSF103243">
    <property type="entry name" value="KA1-like"/>
    <property type="match status" value="1"/>
</dbReference>
<dbReference type="Pfam" id="PF08587">
    <property type="entry name" value="UBA_2"/>
    <property type="match status" value="1"/>
</dbReference>
<dbReference type="GO" id="GO:0004674">
    <property type="term" value="F:protein serine/threonine kinase activity"/>
    <property type="evidence" value="ECO:0007669"/>
    <property type="project" value="UniProtKB-KW"/>
</dbReference>
<comment type="similarity">
    <text evidence="2">Belongs to the protein kinase superfamily. CAMK Ser/Thr protein kinase family. SNF1 subfamily.</text>
</comment>
<comment type="subcellular location">
    <subcellularLocation>
        <location evidence="1">Nucleus</location>
    </subcellularLocation>
</comment>
<feature type="region of interest" description="Disordered" evidence="14">
    <location>
        <begin position="485"/>
        <end position="534"/>
    </location>
</feature>
<evidence type="ECO:0000256" key="2">
    <source>
        <dbReference type="ARBA" id="ARBA00006234"/>
    </source>
</evidence>
<dbReference type="PANTHER" id="PTHR24346">
    <property type="entry name" value="MAP/MICROTUBULE AFFINITY-REGULATING KINASE"/>
    <property type="match status" value="1"/>
</dbReference>
<evidence type="ECO:0000313" key="16">
    <source>
        <dbReference type="EMBL" id="KAK2034577.1"/>
    </source>
</evidence>
<evidence type="ECO:0000256" key="7">
    <source>
        <dbReference type="ARBA" id="ARBA00022777"/>
    </source>
</evidence>
<dbReference type="CDD" id="cd12122">
    <property type="entry name" value="AMPKA_C"/>
    <property type="match status" value="1"/>
</dbReference>
<dbReference type="EMBL" id="MU842813">
    <property type="protein sequence ID" value="KAK2034577.1"/>
    <property type="molecule type" value="Genomic_DNA"/>
</dbReference>
<evidence type="ECO:0000259" key="15">
    <source>
        <dbReference type="PROSITE" id="PS50011"/>
    </source>
</evidence>
<keyword evidence="8 13" id="KW-0067">ATP-binding</keyword>
<dbReference type="EC" id="2.7.11.1" evidence="3"/>
<feature type="compositionally biased region" description="Polar residues" evidence="14">
    <location>
        <begin position="432"/>
        <end position="452"/>
    </location>
</feature>
<keyword evidence="6 13" id="KW-0547">Nucleotide-binding</keyword>
<dbReference type="CDD" id="cd14334">
    <property type="entry name" value="UBA_SNF1_fungi"/>
    <property type="match status" value="1"/>
</dbReference>
<dbReference type="GO" id="GO:0005737">
    <property type="term" value="C:cytoplasm"/>
    <property type="evidence" value="ECO:0007669"/>
    <property type="project" value="TreeGrafter"/>
</dbReference>
<comment type="caution">
    <text evidence="16">The sequence shown here is derived from an EMBL/GenBank/DDBJ whole genome shotgun (WGS) entry which is preliminary data.</text>
</comment>
<evidence type="ECO:0000256" key="9">
    <source>
        <dbReference type="ARBA" id="ARBA00023242"/>
    </source>
</evidence>
<dbReference type="Gene3D" id="3.30.310.80">
    <property type="entry name" value="Kinase associated domain 1, KA1"/>
    <property type="match status" value="1"/>
</dbReference>
<dbReference type="AlphaFoldDB" id="A0AAD9HU71"/>
<evidence type="ECO:0000256" key="12">
    <source>
        <dbReference type="ARBA" id="ARBA00048679"/>
    </source>
</evidence>
<evidence type="ECO:0000256" key="6">
    <source>
        <dbReference type="ARBA" id="ARBA00022741"/>
    </source>
</evidence>
<keyword evidence="17" id="KW-1185">Reference proteome</keyword>
<dbReference type="InterPro" id="IPR028375">
    <property type="entry name" value="KA1/Ssp2_C"/>
</dbReference>
<dbReference type="SUPFAM" id="SSF56112">
    <property type="entry name" value="Protein kinase-like (PK-like)"/>
    <property type="match status" value="1"/>
</dbReference>
<comment type="catalytic activity">
    <reaction evidence="12">
        <text>L-seryl-[protein] + ATP = O-phospho-L-seryl-[protein] + ADP + H(+)</text>
        <dbReference type="Rhea" id="RHEA:17989"/>
        <dbReference type="Rhea" id="RHEA-COMP:9863"/>
        <dbReference type="Rhea" id="RHEA-COMP:11604"/>
        <dbReference type="ChEBI" id="CHEBI:15378"/>
        <dbReference type="ChEBI" id="CHEBI:29999"/>
        <dbReference type="ChEBI" id="CHEBI:30616"/>
        <dbReference type="ChEBI" id="CHEBI:83421"/>
        <dbReference type="ChEBI" id="CHEBI:456216"/>
        <dbReference type="EC" id="2.7.11.1"/>
    </reaction>
</comment>
<evidence type="ECO:0000256" key="1">
    <source>
        <dbReference type="ARBA" id="ARBA00004123"/>
    </source>
</evidence>
<feature type="domain" description="Protein kinase" evidence="15">
    <location>
        <begin position="84"/>
        <end position="335"/>
    </location>
</feature>
<feature type="region of interest" description="Disordered" evidence="14">
    <location>
        <begin position="643"/>
        <end position="663"/>
    </location>
</feature>
<dbReference type="FunFam" id="1.10.8.10:FF:000069">
    <property type="entry name" value="Non-specific serine/threonine protein kinase"/>
    <property type="match status" value="1"/>
</dbReference>
<evidence type="ECO:0000256" key="4">
    <source>
        <dbReference type="ARBA" id="ARBA00022527"/>
    </source>
</evidence>
<dbReference type="PROSITE" id="PS00107">
    <property type="entry name" value="PROTEIN_KINASE_ATP"/>
    <property type="match status" value="1"/>
</dbReference>
<dbReference type="FunFam" id="1.10.510.10:FF:000544">
    <property type="entry name" value="Non-specific serine/threonine protein kinase"/>
    <property type="match status" value="1"/>
</dbReference>
<dbReference type="InterPro" id="IPR008271">
    <property type="entry name" value="Ser/Thr_kinase_AS"/>
</dbReference>
<dbReference type="InterPro" id="IPR011009">
    <property type="entry name" value="Kinase-like_dom_sf"/>
</dbReference>
<dbReference type="InterPro" id="IPR000719">
    <property type="entry name" value="Prot_kinase_dom"/>
</dbReference>
<dbReference type="Pfam" id="PF00069">
    <property type="entry name" value="Pkinase"/>
    <property type="match status" value="1"/>
</dbReference>
<feature type="binding site" evidence="13">
    <location>
        <position position="118"/>
    </location>
    <ligand>
        <name>ATP</name>
        <dbReference type="ChEBI" id="CHEBI:30616"/>
    </ligand>
</feature>
<evidence type="ECO:0000256" key="11">
    <source>
        <dbReference type="ARBA" id="ARBA00047899"/>
    </source>
</evidence>
<dbReference type="InterPro" id="IPR013896">
    <property type="entry name" value="SNF1_UBA"/>
</dbReference>
<evidence type="ECO:0000313" key="17">
    <source>
        <dbReference type="Proteomes" id="UP001232148"/>
    </source>
</evidence>
<dbReference type="Pfam" id="PF16579">
    <property type="entry name" value="AdenylateSensor"/>
    <property type="match status" value="1"/>
</dbReference>
<keyword evidence="5" id="KW-0808">Transferase</keyword>
<protein>
    <recommendedName>
        <fullName evidence="3">non-specific serine/threonine protein kinase</fullName>
        <ecNumber evidence="3">2.7.11.1</ecNumber>
    </recommendedName>
</protein>
<dbReference type="Gene3D" id="1.10.510.10">
    <property type="entry name" value="Transferase(Phosphotransferase) domain 1"/>
    <property type="match status" value="1"/>
</dbReference>
<feature type="compositionally biased region" description="Basic and acidic residues" evidence="14">
    <location>
        <begin position="506"/>
        <end position="515"/>
    </location>
</feature>
<organism evidence="16 17">
    <name type="scientific">Colletotrichum zoysiae</name>
    <dbReference type="NCBI Taxonomy" id="1216348"/>
    <lineage>
        <taxon>Eukaryota</taxon>
        <taxon>Fungi</taxon>
        <taxon>Dikarya</taxon>
        <taxon>Ascomycota</taxon>
        <taxon>Pezizomycotina</taxon>
        <taxon>Sordariomycetes</taxon>
        <taxon>Hypocreomycetidae</taxon>
        <taxon>Glomerellales</taxon>
        <taxon>Glomerellaceae</taxon>
        <taxon>Colletotrichum</taxon>
        <taxon>Colletotrichum graminicola species complex</taxon>
    </lineage>
</organism>
<dbReference type="PROSITE" id="PS00108">
    <property type="entry name" value="PROTEIN_KINASE_ST"/>
    <property type="match status" value="1"/>
</dbReference>
<evidence type="ECO:0000256" key="14">
    <source>
        <dbReference type="SAM" id="MobiDB-lite"/>
    </source>
</evidence>
<dbReference type="SMART" id="SM00220">
    <property type="entry name" value="S_TKc"/>
    <property type="match status" value="1"/>
</dbReference>
<evidence type="ECO:0000256" key="8">
    <source>
        <dbReference type="ARBA" id="ARBA00022840"/>
    </source>
</evidence>
<proteinExistence type="inferred from homology"/>
<feature type="region of interest" description="Disordered" evidence="14">
    <location>
        <begin position="591"/>
        <end position="622"/>
    </location>
</feature>
<keyword evidence="9" id="KW-0539">Nucleus</keyword>
<dbReference type="PANTHER" id="PTHR24346:SF110">
    <property type="entry name" value="NON-SPECIFIC SERINE_THREONINE PROTEIN KINASE"/>
    <property type="match status" value="1"/>
</dbReference>
<reference evidence="16" key="1">
    <citation type="submission" date="2021-06" db="EMBL/GenBank/DDBJ databases">
        <title>Comparative genomics, transcriptomics and evolutionary studies reveal genomic signatures of adaptation to plant cell wall in hemibiotrophic fungi.</title>
        <authorList>
            <consortium name="DOE Joint Genome Institute"/>
            <person name="Baroncelli R."/>
            <person name="Diaz J.F."/>
            <person name="Benocci T."/>
            <person name="Peng M."/>
            <person name="Battaglia E."/>
            <person name="Haridas S."/>
            <person name="Andreopoulos W."/>
            <person name="Labutti K."/>
            <person name="Pangilinan J."/>
            <person name="Floch G.L."/>
            <person name="Makela M.R."/>
            <person name="Henrissat B."/>
            <person name="Grigoriev I.V."/>
            <person name="Crouch J.A."/>
            <person name="De Vries R.P."/>
            <person name="Sukno S.A."/>
            <person name="Thon M.R."/>
        </authorList>
    </citation>
    <scope>NUCLEOTIDE SEQUENCE</scope>
    <source>
        <strain evidence="16">MAFF235873</strain>
    </source>
</reference>
<dbReference type="InterPro" id="IPR017441">
    <property type="entry name" value="Protein_kinase_ATP_BS"/>
</dbReference>
<evidence type="ECO:0000256" key="13">
    <source>
        <dbReference type="PROSITE-ProRule" id="PRU10141"/>
    </source>
</evidence>
<evidence type="ECO:0000256" key="3">
    <source>
        <dbReference type="ARBA" id="ARBA00012513"/>
    </source>
</evidence>
<dbReference type="GO" id="GO:0035556">
    <property type="term" value="P:intracellular signal transduction"/>
    <property type="evidence" value="ECO:0007669"/>
    <property type="project" value="TreeGrafter"/>
</dbReference>
<dbReference type="Gene3D" id="3.30.200.20">
    <property type="entry name" value="Phosphorylase Kinase, domain 1"/>
    <property type="match status" value="1"/>
</dbReference>
<sequence>MASGFDEEELHISLSPSQIRRRSQQHGAAADAAAAAAAAAADGCHELQPPLPDAAIRAANMGPPVDTTAPLRDKIKTEQRIGAYKIIKTLGEGSFGKVKLAIHNGTGQQVALKIIARKKLISRDMAGRVEREIEYLQLLRHPHIIKLYTVIKTPNEIIMVLEYAGGELFDYIVQNGRMKEPEARRFFQQMLCAVEYCHRHKIVHRDLKPENLLLDDNLNVKIADFGLSNIMTDGNFLKTSCGSPNYAAPEVIGGKLYAGPEVDVWSCGVILYVLLVGRLPFDDEHIPSLFAKIARGTYSIPQWMNSGAATLIKKMLVVNPVQRATIDDIRQDPWFMVDLPAYLAPPVEEFFNTGVDPNKAIQKSDIAPNAPPRVQEKLHNEVTEKISKTMGYGKKDVEEALQAAEPSAIKDAYMIVRENKLMQVNEAMSSLSVDQDGSNSPLPSASSARSGGSTVGGQRPYISKIGILPSSLPAYHKEYVEREKGGFEDHPTPTIVVDEPGPSARTDAEREETARHLKPHSRNSQVRLDDSAKRPQGMTPVVQAKKTKPVRWQFGIRSRNAPWEALLCIHKALNKLGATYVPDEDYEKLHGAETDQPSNEGSFVDDYASQGGNGSTSSIDPLKRYKLPADPWHIKVRWETQTLRKRSETPTEGSKTPDSYHVTGDDEVKRDFVALHMDIQIYEMEHGVYLVDFKCSGYETADRRLLEEKDVTSPFPFLDMAARLIMQLAEAD</sequence>
<accession>A0AAD9HU71</accession>